<dbReference type="InterPro" id="IPR029062">
    <property type="entry name" value="Class_I_gatase-like"/>
</dbReference>
<organism evidence="3 4">
    <name type="scientific">Antarcticibacterium flavum</name>
    <dbReference type="NCBI Taxonomy" id="2058175"/>
    <lineage>
        <taxon>Bacteria</taxon>
        <taxon>Pseudomonadati</taxon>
        <taxon>Bacteroidota</taxon>
        <taxon>Flavobacteriia</taxon>
        <taxon>Flavobacteriales</taxon>
        <taxon>Flavobacteriaceae</taxon>
        <taxon>Antarcticibacterium</taxon>
    </lineage>
</organism>
<dbReference type="Pfam" id="PF06283">
    <property type="entry name" value="ThuA"/>
    <property type="match status" value="1"/>
</dbReference>
<keyword evidence="4" id="KW-1185">Reference proteome</keyword>
<dbReference type="OrthoDB" id="9816308at2"/>
<name>A0A5B7X2H0_9FLAO</name>
<dbReference type="InterPro" id="IPR029010">
    <property type="entry name" value="ThuA-like"/>
</dbReference>
<evidence type="ECO:0000313" key="3">
    <source>
        <dbReference type="EMBL" id="QCY69744.1"/>
    </source>
</evidence>
<proteinExistence type="predicted"/>
<gene>
    <name evidence="3" type="ORF">FHG64_10225</name>
</gene>
<evidence type="ECO:0000313" key="4">
    <source>
        <dbReference type="Proteomes" id="UP000309016"/>
    </source>
</evidence>
<dbReference type="AlphaFoldDB" id="A0A5B7X2H0"/>
<reference evidence="3 4" key="1">
    <citation type="submission" date="2019-06" db="EMBL/GenBank/DDBJ databases">
        <title>Complete genome sequence of Antarcticibacterium flavum KCTC 52984T from an Antarctic marine sediment.</title>
        <authorList>
            <person name="Lee Y.M."/>
            <person name="Shin S.C."/>
        </authorList>
    </citation>
    <scope>NUCLEOTIDE SEQUENCE [LARGE SCALE GENOMIC DNA]</scope>
    <source>
        <strain evidence="3 4">KCTC 52984</strain>
    </source>
</reference>
<dbReference type="Gene3D" id="3.40.50.880">
    <property type="match status" value="1"/>
</dbReference>
<dbReference type="Proteomes" id="UP000309016">
    <property type="component" value="Chromosome"/>
</dbReference>
<feature type="domain" description="ThuA-like" evidence="2">
    <location>
        <begin position="26"/>
        <end position="237"/>
    </location>
</feature>
<keyword evidence="1" id="KW-0732">Signal</keyword>
<accession>A0A5B7X2H0</accession>
<dbReference type="SUPFAM" id="SSF52317">
    <property type="entry name" value="Class I glutamine amidotransferase-like"/>
    <property type="match status" value="1"/>
</dbReference>
<evidence type="ECO:0000256" key="1">
    <source>
        <dbReference type="SAM" id="SignalP"/>
    </source>
</evidence>
<dbReference type="EMBL" id="CP040812">
    <property type="protein sequence ID" value="QCY69744.1"/>
    <property type="molecule type" value="Genomic_DNA"/>
</dbReference>
<dbReference type="PANTHER" id="PTHR40469:SF2">
    <property type="entry name" value="GALACTOSE-BINDING DOMAIN-LIKE SUPERFAMILY PROTEIN"/>
    <property type="match status" value="1"/>
</dbReference>
<evidence type="ECO:0000259" key="2">
    <source>
        <dbReference type="Pfam" id="PF06283"/>
    </source>
</evidence>
<protein>
    <submittedName>
        <fullName evidence="3">ThuA domain-containing protein</fullName>
    </submittedName>
</protein>
<dbReference type="KEGG" id="afla:FHG64_10225"/>
<dbReference type="RefSeq" id="WP_139066309.1">
    <property type="nucleotide sequence ID" value="NZ_CP040812.1"/>
</dbReference>
<sequence length="243" mass="27540">MKRSILASFLFLVFSLAGSLYAQDKNVLVFYKTEGFWHESIPAGYQAIADLGEANGFNTEETDDPKEFTRENLESYDLVLFLNTTGDVLDEKQQEAFKDFIDNGGSFFGIHAAADTEYDWEWYGKLVGAYFVSHPEVQEAEVVVTMPDHPAVAHLPERWVRTDEWYNYKNINPDNKVLLKLDESTYKGGTNGEDHPLAWYKELEGGGISIYTGGGHTIQSYTEPAFVEHLLRSILFALDVKKD</sequence>
<feature type="chain" id="PRO_5022886791" evidence="1">
    <location>
        <begin position="23"/>
        <end position="243"/>
    </location>
</feature>
<feature type="signal peptide" evidence="1">
    <location>
        <begin position="1"/>
        <end position="22"/>
    </location>
</feature>
<dbReference type="PANTHER" id="PTHR40469">
    <property type="entry name" value="SECRETED GLYCOSYL HYDROLASE"/>
    <property type="match status" value="1"/>
</dbReference>